<dbReference type="InterPro" id="IPR007569">
    <property type="entry name" value="DUF559"/>
</dbReference>
<dbReference type="GO" id="GO:0009378">
    <property type="term" value="F:four-way junction helicase activity"/>
    <property type="evidence" value="ECO:0007669"/>
    <property type="project" value="TreeGrafter"/>
</dbReference>
<dbReference type="CDD" id="cd01427">
    <property type="entry name" value="HAD_like"/>
    <property type="match status" value="1"/>
</dbReference>
<dbReference type="PANTHER" id="PTHR13710:SF105">
    <property type="entry name" value="ATP-DEPENDENT DNA HELICASE Q1"/>
    <property type="match status" value="1"/>
</dbReference>
<gene>
    <name evidence="13" type="ORF">GHO39_22255</name>
</gene>
<keyword evidence="6" id="KW-0067">ATP-binding</keyword>
<evidence type="ECO:0000313" key="14">
    <source>
        <dbReference type="Proteomes" id="UP000489190"/>
    </source>
</evidence>
<dbReference type="InterPro" id="IPR000836">
    <property type="entry name" value="PRTase_dom"/>
</dbReference>
<evidence type="ECO:0000256" key="7">
    <source>
        <dbReference type="ARBA" id="ARBA00023125"/>
    </source>
</evidence>
<dbReference type="InterPro" id="IPR041492">
    <property type="entry name" value="HAD_2"/>
</dbReference>
<proteinExistence type="inferred from homology"/>
<dbReference type="Pfam" id="PF04480">
    <property type="entry name" value="DUF559"/>
    <property type="match status" value="1"/>
</dbReference>
<dbReference type="PANTHER" id="PTHR13710">
    <property type="entry name" value="DNA HELICASE RECQ FAMILY MEMBER"/>
    <property type="match status" value="1"/>
</dbReference>
<evidence type="ECO:0000313" key="13">
    <source>
        <dbReference type="EMBL" id="MQT91837.1"/>
    </source>
</evidence>
<dbReference type="SUPFAM" id="SSF56784">
    <property type="entry name" value="HAD-like"/>
    <property type="match status" value="1"/>
</dbReference>
<keyword evidence="7" id="KW-0238">DNA-binding</keyword>
<dbReference type="GO" id="GO:0006310">
    <property type="term" value="P:DNA recombination"/>
    <property type="evidence" value="ECO:0007669"/>
    <property type="project" value="InterPro"/>
</dbReference>
<dbReference type="GO" id="GO:0005524">
    <property type="term" value="F:ATP binding"/>
    <property type="evidence" value="ECO:0007669"/>
    <property type="project" value="UniProtKB-KW"/>
</dbReference>
<dbReference type="GO" id="GO:0043138">
    <property type="term" value="F:3'-5' DNA helicase activity"/>
    <property type="evidence" value="ECO:0007669"/>
    <property type="project" value="UniProtKB-EC"/>
</dbReference>
<dbReference type="Gene3D" id="3.40.960.10">
    <property type="entry name" value="VSR Endonuclease"/>
    <property type="match status" value="1"/>
</dbReference>
<dbReference type="GO" id="GO:0016787">
    <property type="term" value="F:hydrolase activity"/>
    <property type="evidence" value="ECO:0007669"/>
    <property type="project" value="UniProtKB-KW"/>
</dbReference>
<dbReference type="Pfam" id="PF00270">
    <property type="entry name" value="DEAD"/>
    <property type="match status" value="1"/>
</dbReference>
<evidence type="ECO:0000259" key="12">
    <source>
        <dbReference type="PROSITE" id="PS51194"/>
    </source>
</evidence>
<dbReference type="Proteomes" id="UP000489190">
    <property type="component" value="Unassembled WGS sequence"/>
</dbReference>
<dbReference type="PROSITE" id="PS51194">
    <property type="entry name" value="HELICASE_CTER"/>
    <property type="match status" value="1"/>
</dbReference>
<protein>
    <recommendedName>
        <fullName evidence="10">DNA 3'-5' helicase</fullName>
        <ecNumber evidence="10">5.6.2.4</ecNumber>
    </recommendedName>
</protein>
<evidence type="ECO:0000256" key="9">
    <source>
        <dbReference type="ARBA" id="ARBA00034617"/>
    </source>
</evidence>
<dbReference type="InterPro" id="IPR023214">
    <property type="entry name" value="HAD_sf"/>
</dbReference>
<evidence type="ECO:0000256" key="1">
    <source>
        <dbReference type="ARBA" id="ARBA00001946"/>
    </source>
</evidence>
<dbReference type="GO" id="GO:0030894">
    <property type="term" value="C:replisome"/>
    <property type="evidence" value="ECO:0007669"/>
    <property type="project" value="TreeGrafter"/>
</dbReference>
<dbReference type="InterPro" id="IPR006549">
    <property type="entry name" value="HAD-SF_hydro_IIIA"/>
</dbReference>
<accession>A0A7X2C605</accession>
<dbReference type="InterPro" id="IPR004589">
    <property type="entry name" value="DNA_helicase_ATP-dep_RecQ"/>
</dbReference>
<dbReference type="CDD" id="cd17920">
    <property type="entry name" value="DEXHc_RecQ"/>
    <property type="match status" value="1"/>
</dbReference>
<dbReference type="Pfam" id="PF00271">
    <property type="entry name" value="Helicase_C"/>
    <property type="match status" value="1"/>
</dbReference>
<dbReference type="InterPro" id="IPR036412">
    <property type="entry name" value="HAD-like_sf"/>
</dbReference>
<feature type="domain" description="Helicase C-terminal" evidence="12">
    <location>
        <begin position="1024"/>
        <end position="1199"/>
    </location>
</feature>
<name>A0A7X2C605_9PSED</name>
<comment type="cofactor">
    <cofactor evidence="1">
        <name>Mg(2+)</name>
        <dbReference type="ChEBI" id="CHEBI:18420"/>
    </cofactor>
</comment>
<dbReference type="Gene3D" id="3.40.50.300">
    <property type="entry name" value="P-loop containing nucleotide triphosphate hydrolases"/>
    <property type="match status" value="2"/>
</dbReference>
<dbReference type="GO" id="GO:0005737">
    <property type="term" value="C:cytoplasm"/>
    <property type="evidence" value="ECO:0007669"/>
    <property type="project" value="TreeGrafter"/>
</dbReference>
<dbReference type="Gene3D" id="3.40.50.1000">
    <property type="entry name" value="HAD superfamily/HAD-like"/>
    <property type="match status" value="1"/>
</dbReference>
<dbReference type="InterPro" id="IPR014001">
    <property type="entry name" value="Helicase_ATP-bd"/>
</dbReference>
<evidence type="ECO:0000256" key="5">
    <source>
        <dbReference type="ARBA" id="ARBA00022806"/>
    </source>
</evidence>
<dbReference type="SUPFAM" id="SSF52540">
    <property type="entry name" value="P-loop containing nucleoside triphosphate hydrolases"/>
    <property type="match status" value="1"/>
</dbReference>
<dbReference type="Pfam" id="PF13419">
    <property type="entry name" value="HAD_2"/>
    <property type="match status" value="1"/>
</dbReference>
<organism evidence="13 14">
    <name type="scientific">Pseudomonas helleri</name>
    <dbReference type="NCBI Taxonomy" id="1608996"/>
    <lineage>
        <taxon>Bacteria</taxon>
        <taxon>Pseudomonadati</taxon>
        <taxon>Pseudomonadota</taxon>
        <taxon>Gammaproteobacteria</taxon>
        <taxon>Pseudomonadales</taxon>
        <taxon>Pseudomonadaceae</taxon>
        <taxon>Pseudomonas</taxon>
    </lineage>
</organism>
<dbReference type="SFLD" id="SFLDS00003">
    <property type="entry name" value="Haloacid_Dehalogenase"/>
    <property type="match status" value="1"/>
</dbReference>
<dbReference type="InterPro" id="IPR029057">
    <property type="entry name" value="PRTase-like"/>
</dbReference>
<dbReference type="SMART" id="SM00487">
    <property type="entry name" value="DEXDc"/>
    <property type="match status" value="1"/>
</dbReference>
<evidence type="ECO:0000256" key="6">
    <source>
        <dbReference type="ARBA" id="ARBA00022840"/>
    </source>
</evidence>
<dbReference type="SUPFAM" id="SSF53271">
    <property type="entry name" value="PRTase-like"/>
    <property type="match status" value="1"/>
</dbReference>
<evidence type="ECO:0000256" key="3">
    <source>
        <dbReference type="ARBA" id="ARBA00022741"/>
    </source>
</evidence>
<dbReference type="RefSeq" id="WP_153330407.1">
    <property type="nucleotide sequence ID" value="NZ_WIWI01000075.1"/>
</dbReference>
<comment type="caution">
    <text evidence="13">The sequence shown here is derived from an EMBL/GenBank/DDBJ whole genome shotgun (WGS) entry which is preliminary data.</text>
</comment>
<keyword evidence="4 13" id="KW-0378">Hydrolase</keyword>
<dbReference type="NCBIfam" id="TIGR01549">
    <property type="entry name" value="HAD-SF-IA-v1"/>
    <property type="match status" value="1"/>
</dbReference>
<dbReference type="InterPro" id="IPR001650">
    <property type="entry name" value="Helicase_C-like"/>
</dbReference>
<reference evidence="13 14" key="1">
    <citation type="submission" date="2019-10" db="EMBL/GenBank/DDBJ databases">
        <title>Evaluation of single-gene subtyping targets for Pseudomonas.</title>
        <authorList>
            <person name="Reichler S.J."/>
            <person name="Orsi R.H."/>
            <person name="Wiedmann M."/>
            <person name="Martin N.H."/>
            <person name="Murphy S.I."/>
        </authorList>
    </citation>
    <scope>NUCLEOTIDE SEQUENCE [LARGE SCALE GENOMIC DNA]</scope>
    <source>
        <strain evidence="13 14">FSL R10-3254</strain>
    </source>
</reference>
<evidence type="ECO:0000256" key="2">
    <source>
        <dbReference type="ARBA" id="ARBA00005446"/>
    </source>
</evidence>
<dbReference type="InterPro" id="IPR006439">
    <property type="entry name" value="HAD-SF_hydro_IA"/>
</dbReference>
<dbReference type="GO" id="GO:0003677">
    <property type="term" value="F:DNA binding"/>
    <property type="evidence" value="ECO:0007669"/>
    <property type="project" value="UniProtKB-KW"/>
</dbReference>
<comment type="catalytic activity">
    <reaction evidence="9">
        <text>Couples ATP hydrolysis with the unwinding of duplex DNA by translocating in the 3'-5' direction.</text>
        <dbReference type="EC" id="5.6.2.4"/>
    </reaction>
</comment>
<comment type="similarity">
    <text evidence="2">Belongs to the helicase family. RecQ subfamily.</text>
</comment>
<dbReference type="InterPro" id="IPR027417">
    <property type="entry name" value="P-loop_NTPase"/>
</dbReference>
<dbReference type="InterPro" id="IPR011545">
    <property type="entry name" value="DEAD/DEAH_box_helicase_dom"/>
</dbReference>
<evidence type="ECO:0000256" key="4">
    <source>
        <dbReference type="ARBA" id="ARBA00022801"/>
    </source>
</evidence>
<dbReference type="CDD" id="cd06223">
    <property type="entry name" value="PRTases_typeI"/>
    <property type="match status" value="1"/>
</dbReference>
<dbReference type="SFLD" id="SFLDG01129">
    <property type="entry name" value="C1.5:_HAD__Beta-PGM__Phosphata"/>
    <property type="match status" value="1"/>
</dbReference>
<evidence type="ECO:0000256" key="8">
    <source>
        <dbReference type="ARBA" id="ARBA00023235"/>
    </source>
</evidence>
<dbReference type="NCBIfam" id="TIGR00614">
    <property type="entry name" value="recQ_fam"/>
    <property type="match status" value="1"/>
</dbReference>
<dbReference type="EC" id="5.6.2.4" evidence="10"/>
<dbReference type="EMBL" id="WIWI01000075">
    <property type="protein sequence ID" value="MQT91837.1"/>
    <property type="molecule type" value="Genomic_DNA"/>
</dbReference>
<keyword evidence="5 13" id="KW-0347">Helicase</keyword>
<evidence type="ECO:0000256" key="10">
    <source>
        <dbReference type="ARBA" id="ARBA00034808"/>
    </source>
</evidence>
<dbReference type="GO" id="GO:0006281">
    <property type="term" value="P:DNA repair"/>
    <property type="evidence" value="ECO:0007669"/>
    <property type="project" value="TreeGrafter"/>
</dbReference>
<dbReference type="SMART" id="SM00490">
    <property type="entry name" value="HELICc"/>
    <property type="match status" value="1"/>
</dbReference>
<keyword evidence="8" id="KW-0413">Isomerase</keyword>
<sequence length="1561" mass="176546">MIKCIIVDLDGTLVDTSAVAELRAQKRWREVESNIQRCTPYHEAVDLLNTARAASIKVALFTNSPLNYVRNILKHFQLAVDYIVAYHDVRNRKPASDGVEKIRQHFGVSCEETIYIGDSEQDRECALNAQVKFFATGWGEAPDIGTHRSSAAEILECIETSIGHNQPKQFRTNLIQNGHRLHLGYYLGDIKQEVWAFKNHEKKAVERWINKALEVCDSLPPIDFVVRAFGHAELDTSANTTPLDLLGARLAASIGADYRPDCLHKSRPFVKSTMCSAKERAQQAHGAYIATPSIAVSQEDSGPTFLVVDDVLTSGATTGDIVRALSEAYPRARVFIFTLVKTLYRAECEHNSTEAQHNAQLFQNLYSSTQKLPEAASVRTDAPRHSGRARLVSKKFSANYANTNHNFVFHNLRSYSIASEPESKPILDVVYVLRNMLQRGKPTIASRRLRSAFGLKYCQSGLEFASQALISPKPLDWRRLIRGDSRTGNYPAKRFFDELMRKYFGEYQFVKQLTLPEVNIFEMTQVYVDQFQNRQVDFFIPQAGLIFEIDGKQHEASVDDKGRDEFTQTLGLKTIRFTTEEIATESQSFIGKMSSAVDHMRMIDRLEQEGILSPPNGLTLRDYRLAYNEGVDIGSPSIRLTAAIRFQLLVLELIECGEIRLGEAKKLAFLNRDGIDFAHQGIGDLAELLSQLLTLRGLPKLELKVDLEEIENSVSFPSDDALLIDFSILERFDDSFQVNPNVIYARTHYLDFYRCFANSNALSMENCALVDYDFFEMSCSEPICYQLDLSPGSSQREALKFFLGNLFLPLLDDVNFREGQLGIIGSALSRKGTIGLLPTGAGKSICYQLSAVLQPAISFVVCPIKSLMYDQKADLDTIGFMRSNFITSDLKPDQKIRIQNDFGRGKYFLVFISPERFQTQSFRSEMTAIGLDRAFAYAVIDEAHCLSEWGHDFRTSYLNLANTIERLAPDASYIGLTATASVNVLKDIQSEFNIPDENVRTPLDYTREELSFHVIDDRGHKTDALIQLVDEMEAKWNGSASAEQGSKAGIIFTSTVNGQKGCYKLAGKLSSTLGMDVRFFSGSAPSSGSMGGDAFDAYKREVQNDFKASKYRLLTATKAFGMGVNKGNIAYTVHYGIPGSMEALYQEAGRAGRDKRLFTDAPADCYVLLTKERNIGLLDKVWDAATSVAELKESVKGLSRESDVNTNLYLMTQNLDTINDEFKLLTAIYQYFLQNSDVQTISASASQFGTDKFKFEKAVYRLFQLGIVLDWLVEDFFKGRLTIEFSCPDEEQLQKNLEIKLRKYDTSFKLSDIFQSSNQYHRILCERLDKGTIDKNQFIFLVLLLWSYDHFAYNRRQSLKTVYEQCSDLAAGKISEEDFKNRLEGYFKFNESSHLMAHLAENPDDISVWLSIFFEEDSASDSKEIISTAKLSTLKEQLSRFLESYKDNICLNYLSGILRLTTDEFDDADGERRMASSLERLKQQCSEQVEALIRDTLKLKPLFSVDAQCRFARLINEKFPESPFLEIINAEFEDPYSYHQLLTPLLTRLAKLTTIYKGIEW</sequence>
<keyword evidence="3" id="KW-0547">Nucleotide-binding</keyword>
<dbReference type="GO" id="GO:0043590">
    <property type="term" value="C:bacterial nucleoid"/>
    <property type="evidence" value="ECO:0007669"/>
    <property type="project" value="TreeGrafter"/>
</dbReference>
<feature type="domain" description="Helicase ATP-binding" evidence="11">
    <location>
        <begin position="824"/>
        <end position="998"/>
    </location>
</feature>
<dbReference type="NCBIfam" id="TIGR01662">
    <property type="entry name" value="HAD-SF-IIIA"/>
    <property type="match status" value="1"/>
</dbReference>
<evidence type="ECO:0000259" key="11">
    <source>
        <dbReference type="PROSITE" id="PS51192"/>
    </source>
</evidence>
<dbReference type="PROSITE" id="PS51192">
    <property type="entry name" value="HELICASE_ATP_BIND_1"/>
    <property type="match status" value="1"/>
</dbReference>